<dbReference type="Proteomes" id="UP000589620">
    <property type="component" value="Unassembled WGS sequence"/>
</dbReference>
<dbReference type="InterPro" id="IPR027417">
    <property type="entry name" value="P-loop_NTPase"/>
</dbReference>
<dbReference type="Gene3D" id="3.40.50.300">
    <property type="entry name" value="P-loop containing nucleotide triphosphate hydrolases"/>
    <property type="match status" value="1"/>
</dbReference>
<comment type="caution">
    <text evidence="2">The sequence shown here is derived from an EMBL/GenBank/DDBJ whole genome shotgun (WGS) entry which is preliminary data.</text>
</comment>
<evidence type="ECO:0000313" key="2">
    <source>
        <dbReference type="EMBL" id="NYD74958.1"/>
    </source>
</evidence>
<name>A0A852T0C1_9MICO</name>
<dbReference type="EMBL" id="JACCBJ010000001">
    <property type="protein sequence ID" value="NYD74958.1"/>
    <property type="molecule type" value="Genomic_DNA"/>
</dbReference>
<dbReference type="RefSeq" id="WP_179457015.1">
    <property type="nucleotide sequence ID" value="NZ_BAAAPX010000001.1"/>
</dbReference>
<reference evidence="2 3" key="1">
    <citation type="submission" date="2020-07" db="EMBL/GenBank/DDBJ databases">
        <title>Sequencing the genomes of 1000 actinobacteria strains.</title>
        <authorList>
            <person name="Klenk H.-P."/>
        </authorList>
    </citation>
    <scope>NUCLEOTIDE SEQUENCE [LARGE SCALE GENOMIC DNA]</scope>
    <source>
        <strain evidence="2 3">DSM 23871</strain>
    </source>
</reference>
<sequence length="686" mass="76702">MEEEDRFDRGALLGELVKQVVGDAATDDRARFLAIVGSWGSGKTWILDRVRGELGGHTREFNPWLFSDELSLYRGFAAFLLERIQDRHARKRIATALDYLGPSMKGLGFDVSGTAMKAASALRGLDSPSSIREELRKSFSKNAGPAYVLVDDLDRLTPEELLLFFKLIRLIGDVPGLVYVLAYDEEALLELLAKTPIAGSRERARQYLEKIVERKISVPRMSHSQWSNEVLVPLVEFGIATHPMYAADEDAQEEFVWRMESFGWQMLPTPRIAARFVDSVMVLPQRLHGEVNFLDWCLICLLRVSYPGVWQLVVDHPDVFAGVSVGFRLRTLNDGNKVVARQVAGTIESVVGATYQREDVMEILDYLFPNFAADRKEAPSARSYSSATRQRVGDPAFFDRYFAYALPPGEVSDVVVHGLLARLDLAEEARRAAGELRALFSAAPEATMNTMRRRWVTAVSAEALYPFLSELADAPELSYRTGPFGVRGESQLLSFAEEVLRLGSQTFLDGLDFARAQALNPLNVGVLLDEAHPSGARHYVDWIEAQRSLLEERAASELQNAVSPLSDEGVDEWFDRLRRLNPERLLRIEADALASDRWSADEIAGANVTWSITSRRPNPTLDRVRVAGLLSNDQSMVSMLRESDPGSYPAAWDADPASVDIDDVSLRQVGSYVLRHWDEATSTDWD</sequence>
<evidence type="ECO:0000313" key="3">
    <source>
        <dbReference type="Proteomes" id="UP000589620"/>
    </source>
</evidence>
<feature type="domain" description="KAP NTPase" evidence="1">
    <location>
        <begin position="33"/>
        <end position="228"/>
    </location>
</feature>
<gene>
    <name evidence="2" type="ORF">BJ963_002477</name>
</gene>
<dbReference type="Pfam" id="PF07693">
    <property type="entry name" value="KAP_NTPase"/>
    <property type="match status" value="1"/>
</dbReference>
<proteinExistence type="predicted"/>
<protein>
    <submittedName>
        <fullName evidence="2">Putative KAP-like P-loop ATPase</fullName>
    </submittedName>
</protein>
<keyword evidence="3" id="KW-1185">Reference proteome</keyword>
<organism evidence="2 3">
    <name type="scientific">Leifsonia soli</name>
    <dbReference type="NCBI Taxonomy" id="582665"/>
    <lineage>
        <taxon>Bacteria</taxon>
        <taxon>Bacillati</taxon>
        <taxon>Actinomycetota</taxon>
        <taxon>Actinomycetes</taxon>
        <taxon>Micrococcales</taxon>
        <taxon>Microbacteriaceae</taxon>
        <taxon>Leifsonia</taxon>
    </lineage>
</organism>
<dbReference type="InterPro" id="IPR011646">
    <property type="entry name" value="KAP_P-loop"/>
</dbReference>
<dbReference type="SUPFAM" id="SSF52540">
    <property type="entry name" value="P-loop containing nucleoside triphosphate hydrolases"/>
    <property type="match status" value="1"/>
</dbReference>
<evidence type="ECO:0000259" key="1">
    <source>
        <dbReference type="Pfam" id="PF07693"/>
    </source>
</evidence>
<dbReference type="AlphaFoldDB" id="A0A852T0C1"/>
<accession>A0A852T0C1</accession>